<protein>
    <submittedName>
        <fullName evidence="2">Dystrobrevin alpha</fullName>
    </submittedName>
</protein>
<gene>
    <name evidence="2" type="ORF">KUF71_005044</name>
</gene>
<dbReference type="AlphaFoldDB" id="A0AAE1HZN6"/>
<evidence type="ECO:0000313" key="3">
    <source>
        <dbReference type="Proteomes" id="UP001219518"/>
    </source>
</evidence>
<keyword evidence="3" id="KW-1185">Reference proteome</keyword>
<feature type="compositionally biased region" description="Low complexity" evidence="1">
    <location>
        <begin position="26"/>
        <end position="42"/>
    </location>
</feature>
<organism evidence="2 3">
    <name type="scientific">Frankliniella fusca</name>
    <dbReference type="NCBI Taxonomy" id="407009"/>
    <lineage>
        <taxon>Eukaryota</taxon>
        <taxon>Metazoa</taxon>
        <taxon>Ecdysozoa</taxon>
        <taxon>Arthropoda</taxon>
        <taxon>Hexapoda</taxon>
        <taxon>Insecta</taxon>
        <taxon>Pterygota</taxon>
        <taxon>Neoptera</taxon>
        <taxon>Paraneoptera</taxon>
        <taxon>Thysanoptera</taxon>
        <taxon>Terebrantia</taxon>
        <taxon>Thripoidea</taxon>
        <taxon>Thripidae</taxon>
        <taxon>Frankliniella</taxon>
    </lineage>
</organism>
<feature type="region of interest" description="Disordered" evidence="1">
    <location>
        <begin position="135"/>
        <end position="172"/>
    </location>
</feature>
<accession>A0AAE1HZN6</accession>
<comment type="caution">
    <text evidence="2">The sequence shown here is derived from an EMBL/GenBank/DDBJ whole genome shotgun (WGS) entry which is preliminary data.</text>
</comment>
<feature type="region of interest" description="Disordered" evidence="1">
    <location>
        <begin position="24"/>
        <end position="68"/>
    </location>
</feature>
<proteinExistence type="predicted"/>
<reference evidence="2" key="1">
    <citation type="submission" date="2021-07" db="EMBL/GenBank/DDBJ databases">
        <authorList>
            <person name="Catto M.A."/>
            <person name="Jacobson A."/>
            <person name="Kennedy G."/>
            <person name="Labadie P."/>
            <person name="Hunt B.G."/>
            <person name="Srinivasan R."/>
        </authorList>
    </citation>
    <scope>NUCLEOTIDE SEQUENCE</scope>
    <source>
        <strain evidence="2">PL_HMW_Pooled</strain>
        <tissue evidence="2">Head</tissue>
    </source>
</reference>
<reference evidence="2" key="2">
    <citation type="journal article" date="2023" name="BMC Genomics">
        <title>Pest status, molecular evolution, and epigenetic factors derived from the genome assembly of Frankliniella fusca, a thysanopteran phytovirus vector.</title>
        <authorList>
            <person name="Catto M.A."/>
            <person name="Labadie P.E."/>
            <person name="Jacobson A.L."/>
            <person name="Kennedy G.G."/>
            <person name="Srinivasan R."/>
            <person name="Hunt B.G."/>
        </authorList>
    </citation>
    <scope>NUCLEOTIDE SEQUENCE</scope>
    <source>
        <strain evidence="2">PL_HMW_Pooled</strain>
    </source>
</reference>
<sequence length="245" mass="26920">MYVKIVCAIYSLLLEFDVNIENHQASPRSTPNSSPRSTKSPPLTGSLPGTLTSSASSRSAPPTPSSQQLLLGSATELSSLGSDMRTTFGNSTNAISNFHAGSSASLTRSDRSLRNDLLVAADSVTNAMSTLVRELNSEGSDQEDADNILRKSFDRDVEGGSDSEGEGSRGRLPWQKDFTRQRMDQEAHFLAELKARNGGPTNYNDQEIFDYMQDDQDLVSYDYDRENSGEAELPEWEHSLARWAK</sequence>
<dbReference type="EMBL" id="JAHWGI010001411">
    <property type="protein sequence ID" value="KAK3930310.1"/>
    <property type="molecule type" value="Genomic_DNA"/>
</dbReference>
<name>A0AAE1HZN6_9NEOP</name>
<feature type="compositionally biased region" description="Basic and acidic residues" evidence="1">
    <location>
        <begin position="147"/>
        <end position="158"/>
    </location>
</feature>
<dbReference type="Proteomes" id="UP001219518">
    <property type="component" value="Unassembled WGS sequence"/>
</dbReference>
<evidence type="ECO:0000256" key="1">
    <source>
        <dbReference type="SAM" id="MobiDB-lite"/>
    </source>
</evidence>
<evidence type="ECO:0000313" key="2">
    <source>
        <dbReference type="EMBL" id="KAK3930310.1"/>
    </source>
</evidence>